<dbReference type="RefSeq" id="WP_381533530.1">
    <property type="nucleotide sequence ID" value="NZ_JBHUMQ010000067.1"/>
</dbReference>
<organism evidence="1 2">
    <name type="scientific">Sporolactobacillus shoreicorticis</name>
    <dbReference type="NCBI Taxonomy" id="1923877"/>
    <lineage>
        <taxon>Bacteria</taxon>
        <taxon>Bacillati</taxon>
        <taxon>Bacillota</taxon>
        <taxon>Bacilli</taxon>
        <taxon>Bacillales</taxon>
        <taxon>Sporolactobacillaceae</taxon>
        <taxon>Sporolactobacillus</taxon>
    </lineage>
</organism>
<keyword evidence="2" id="KW-1185">Reference proteome</keyword>
<evidence type="ECO:0000313" key="1">
    <source>
        <dbReference type="EMBL" id="MFD2696344.1"/>
    </source>
</evidence>
<reference evidence="2" key="1">
    <citation type="journal article" date="2019" name="Int. J. Syst. Evol. Microbiol.">
        <title>The Global Catalogue of Microorganisms (GCM) 10K type strain sequencing project: providing services to taxonomists for standard genome sequencing and annotation.</title>
        <authorList>
            <consortium name="The Broad Institute Genomics Platform"/>
            <consortium name="The Broad Institute Genome Sequencing Center for Infectious Disease"/>
            <person name="Wu L."/>
            <person name="Ma J."/>
        </authorList>
    </citation>
    <scope>NUCLEOTIDE SEQUENCE [LARGE SCALE GENOMIC DNA]</scope>
    <source>
        <strain evidence="2">TISTR 2466</strain>
    </source>
</reference>
<dbReference type="EMBL" id="JBHUMQ010000067">
    <property type="protein sequence ID" value="MFD2696344.1"/>
    <property type="molecule type" value="Genomic_DNA"/>
</dbReference>
<name>A0ABW5SB26_9BACL</name>
<gene>
    <name evidence="1" type="ORF">ACFSUE_22385</name>
</gene>
<dbReference type="Proteomes" id="UP001597399">
    <property type="component" value="Unassembled WGS sequence"/>
</dbReference>
<protein>
    <submittedName>
        <fullName evidence="1">Uncharacterized protein</fullName>
    </submittedName>
</protein>
<comment type="caution">
    <text evidence="1">The sequence shown here is derived from an EMBL/GenBank/DDBJ whole genome shotgun (WGS) entry which is preliminary data.</text>
</comment>
<evidence type="ECO:0000313" key="2">
    <source>
        <dbReference type="Proteomes" id="UP001597399"/>
    </source>
</evidence>
<proteinExistence type="predicted"/>
<sequence>MEKPLTKQVMNHLEKTITDAQDMLNDKRDRYVMHHDEGTKKYTTIVNRETYLEFIVECTITQLENLSGEIYDKTGIDCDQSWNNQGS</sequence>
<accession>A0ABW5SB26</accession>